<evidence type="ECO:0000256" key="3">
    <source>
        <dbReference type="ARBA" id="ARBA00023163"/>
    </source>
</evidence>
<name>A0A0A2H269_9FLAO</name>
<keyword evidence="4" id="KW-0812">Transmembrane</keyword>
<feature type="transmembrane region" description="Helical" evidence="4">
    <location>
        <begin position="271"/>
        <end position="294"/>
    </location>
</feature>
<keyword evidence="3" id="KW-0804">Transcription</keyword>
<feature type="domain" description="HTH luxR-type" evidence="5">
    <location>
        <begin position="415"/>
        <end position="477"/>
    </location>
</feature>
<comment type="caution">
    <text evidence="6">The sequence shown here is derived from an EMBL/GenBank/DDBJ whole genome shotgun (WGS) entry which is preliminary data.</text>
</comment>
<dbReference type="PRINTS" id="PR00038">
    <property type="entry name" value="HTHLUXR"/>
</dbReference>
<dbReference type="PATRIC" id="fig|1300343.5.peg.412"/>
<keyword evidence="4" id="KW-0472">Membrane</keyword>
<dbReference type="SMART" id="SM00421">
    <property type="entry name" value="HTH_LUXR"/>
    <property type="match status" value="1"/>
</dbReference>
<reference evidence="6 7" key="1">
    <citation type="submission" date="2014-10" db="EMBL/GenBank/DDBJ databases">
        <title>Draft genome sequence of the proteorhodopsin-containing marine bacterium Dokdonia donghaensis.</title>
        <authorList>
            <person name="Gomez-Consarnau L."/>
            <person name="Gonzalez J.M."/>
            <person name="Riedel T."/>
            <person name="Jaenicke S."/>
            <person name="Wagner-Doebler I."/>
            <person name="Fuhrman J.A."/>
        </authorList>
    </citation>
    <scope>NUCLEOTIDE SEQUENCE [LARGE SCALE GENOMIC DNA]</scope>
    <source>
        <strain evidence="6 7">DSW-1</strain>
    </source>
</reference>
<dbReference type="InterPro" id="IPR011623">
    <property type="entry name" value="7TMR_DISM_rcpt_extracell_dom1"/>
</dbReference>
<proteinExistence type="predicted"/>
<feature type="transmembrane region" description="Helical" evidence="4">
    <location>
        <begin position="204"/>
        <end position="229"/>
    </location>
</feature>
<gene>
    <name evidence="6" type="ORF">NV36_07700</name>
</gene>
<evidence type="ECO:0000256" key="2">
    <source>
        <dbReference type="ARBA" id="ARBA00023125"/>
    </source>
</evidence>
<dbReference type="InterPro" id="IPR011622">
    <property type="entry name" value="7TMR_DISM_rcpt_extracell_dom2"/>
</dbReference>
<dbReference type="Proteomes" id="UP000030140">
    <property type="component" value="Unassembled WGS sequence"/>
</dbReference>
<dbReference type="PANTHER" id="PTHR44688">
    <property type="entry name" value="DNA-BINDING TRANSCRIPTIONAL ACTIVATOR DEVR_DOSR"/>
    <property type="match status" value="1"/>
</dbReference>
<protein>
    <recommendedName>
        <fullName evidence="5">HTH luxR-type domain-containing protein</fullName>
    </recommendedName>
</protein>
<evidence type="ECO:0000313" key="6">
    <source>
        <dbReference type="EMBL" id="KGO06740.1"/>
    </source>
</evidence>
<dbReference type="Pfam" id="PF07696">
    <property type="entry name" value="7TMR-DISMED2"/>
    <property type="match status" value="1"/>
</dbReference>
<dbReference type="Gene3D" id="2.60.40.2380">
    <property type="match status" value="1"/>
</dbReference>
<dbReference type="PROSITE" id="PS00622">
    <property type="entry name" value="HTH_LUXR_1"/>
    <property type="match status" value="1"/>
</dbReference>
<dbReference type="InterPro" id="IPR000792">
    <property type="entry name" value="Tscrpt_reg_LuxR_C"/>
</dbReference>
<dbReference type="PROSITE" id="PS50043">
    <property type="entry name" value="HTH_LUXR_2"/>
    <property type="match status" value="1"/>
</dbReference>
<evidence type="ECO:0000256" key="4">
    <source>
        <dbReference type="SAM" id="Phobius"/>
    </source>
</evidence>
<feature type="transmembrane region" description="Helical" evidence="4">
    <location>
        <begin position="358"/>
        <end position="375"/>
    </location>
</feature>
<dbReference type="OrthoDB" id="9807565at2"/>
<dbReference type="InterPro" id="IPR036388">
    <property type="entry name" value="WH-like_DNA-bd_sf"/>
</dbReference>
<sequence>MNNLQQKISFILLVFISTLAAHSQKVADDLTVTSFEFIRDVENKISSSTLLKEEFKPIDEKDLNWGSENGWYWFKITLDLKESEEGVYHFKVPSIHIKSFSLFQHSNDSIKYLGTSGNDIHIIEKPELERLTSVPAKFNKGENTFYIQTFFWHEAYFPLTVVDNITYQRNNISTLAFSGSYFGFALLVIILNLFMYFTFNEKVYLYYVYFLFATSASIFYDDGFFSYFFPGIIKYYDFIEMLLHWLCGVTAALFSFTFLRINSVMPHIKKWFYIALFIAAGLYIGSLLLDNFYLFRSAGYLMSSLLIGCWLLCWYIATKYSYAYILVIAYLILLFSSIGHFALRVTGYQFIEITSNQVKFGGIIEMLILGTALLYRFKFIKRENHDIRNQLEHYVRELQNVASSKEQTLQESVDQISTSHNLSKRETEVLLELSKGYTNKQIGEALHISIATVKFHTSNIYTKLDVSNRSEVIEKVT</sequence>
<keyword evidence="2" id="KW-0238">DNA-binding</keyword>
<feature type="transmembrane region" description="Helical" evidence="4">
    <location>
        <begin position="324"/>
        <end position="343"/>
    </location>
</feature>
<evidence type="ECO:0000256" key="1">
    <source>
        <dbReference type="ARBA" id="ARBA00023015"/>
    </source>
</evidence>
<dbReference type="Pfam" id="PF00196">
    <property type="entry name" value="GerE"/>
    <property type="match status" value="1"/>
</dbReference>
<dbReference type="CDD" id="cd06170">
    <property type="entry name" value="LuxR_C_like"/>
    <property type="match status" value="1"/>
</dbReference>
<dbReference type="Gene3D" id="1.10.10.10">
    <property type="entry name" value="Winged helix-like DNA-binding domain superfamily/Winged helix DNA-binding domain"/>
    <property type="match status" value="1"/>
</dbReference>
<accession>A0A0A2H269</accession>
<dbReference type="EMBL" id="JSAQ01000001">
    <property type="protein sequence ID" value="KGO06740.1"/>
    <property type="molecule type" value="Genomic_DNA"/>
</dbReference>
<feature type="transmembrane region" description="Helical" evidence="4">
    <location>
        <begin position="241"/>
        <end position="259"/>
    </location>
</feature>
<dbReference type="KEGG" id="ddo:I597_0409"/>
<dbReference type="InterPro" id="IPR016032">
    <property type="entry name" value="Sig_transdc_resp-reg_C-effctor"/>
</dbReference>
<keyword evidence="4" id="KW-1133">Transmembrane helix</keyword>
<evidence type="ECO:0000259" key="5">
    <source>
        <dbReference type="PROSITE" id="PS50043"/>
    </source>
</evidence>
<feature type="transmembrane region" description="Helical" evidence="4">
    <location>
        <begin position="300"/>
        <end position="317"/>
    </location>
</feature>
<dbReference type="GO" id="GO:0003677">
    <property type="term" value="F:DNA binding"/>
    <property type="evidence" value="ECO:0007669"/>
    <property type="project" value="UniProtKB-KW"/>
</dbReference>
<dbReference type="PANTHER" id="PTHR44688:SF16">
    <property type="entry name" value="DNA-BINDING TRANSCRIPTIONAL ACTIVATOR DEVR_DOSR"/>
    <property type="match status" value="1"/>
</dbReference>
<keyword evidence="7" id="KW-1185">Reference proteome</keyword>
<feature type="transmembrane region" description="Helical" evidence="4">
    <location>
        <begin position="175"/>
        <end position="197"/>
    </location>
</feature>
<dbReference type="RefSeq" id="WP_035325912.1">
    <property type="nucleotide sequence ID" value="NZ_CP015125.1"/>
</dbReference>
<dbReference type="SUPFAM" id="SSF46894">
    <property type="entry name" value="C-terminal effector domain of the bipartite response regulators"/>
    <property type="match status" value="1"/>
</dbReference>
<evidence type="ECO:0000313" key="7">
    <source>
        <dbReference type="Proteomes" id="UP000030140"/>
    </source>
</evidence>
<keyword evidence="1" id="KW-0805">Transcription regulation</keyword>
<dbReference type="AlphaFoldDB" id="A0A0A2H269"/>
<organism evidence="6 7">
    <name type="scientific">Dokdonia donghaensis DSW-1</name>
    <dbReference type="NCBI Taxonomy" id="1300343"/>
    <lineage>
        <taxon>Bacteria</taxon>
        <taxon>Pseudomonadati</taxon>
        <taxon>Bacteroidota</taxon>
        <taxon>Flavobacteriia</taxon>
        <taxon>Flavobacteriales</taxon>
        <taxon>Flavobacteriaceae</taxon>
        <taxon>Dokdonia</taxon>
    </lineage>
</organism>
<dbReference type="GO" id="GO:0006355">
    <property type="term" value="P:regulation of DNA-templated transcription"/>
    <property type="evidence" value="ECO:0007669"/>
    <property type="project" value="InterPro"/>
</dbReference>
<dbReference type="Pfam" id="PF07695">
    <property type="entry name" value="7TMR-DISM_7TM"/>
    <property type="match status" value="1"/>
</dbReference>